<evidence type="ECO:0000313" key="1">
    <source>
        <dbReference type="EMBL" id="CAA7600002.1"/>
    </source>
</evidence>
<dbReference type="EMBL" id="LR746496">
    <property type="protein sequence ID" value="CAA7600002.1"/>
    <property type="molecule type" value="Genomic_DNA"/>
</dbReference>
<evidence type="ECO:0000313" key="3">
    <source>
        <dbReference type="Proteomes" id="UP001071230"/>
    </source>
</evidence>
<proteinExistence type="predicted"/>
<evidence type="ECO:0000313" key="2">
    <source>
        <dbReference type="EMBL" id="CEJ05988.1"/>
    </source>
</evidence>
<reference evidence="2" key="1">
    <citation type="submission" date="2014-11" db="EMBL/GenBank/DDBJ databases">
        <authorList>
            <person name="Hornung B.V."/>
        </authorList>
    </citation>
    <scope>NUCLEOTIDE SEQUENCE</scope>
    <source>
        <strain evidence="2">INE</strain>
    </source>
</reference>
<dbReference type="AlphaFoldDB" id="A0A8S0WEC8"/>
<keyword evidence="3" id="KW-1185">Reference proteome</keyword>
<accession>A0A8S0WEC8</accession>
<name>A0A8S0WEC8_9FIRM</name>
<sequence>MAPKFGDLKRYCDKNGWVMLRNTDHWYYEKVLSDGTVLRTKISHAVSKEIPKNLWEKIRQKQLQISETTFWEGLK</sequence>
<dbReference type="EMBL" id="CDGJ01000008">
    <property type="protein sequence ID" value="CEJ05988.1"/>
    <property type="molecule type" value="Genomic_DNA"/>
</dbReference>
<dbReference type="KEGG" id="aacx:DEACI_0651"/>
<dbReference type="Proteomes" id="UP000836597">
    <property type="component" value="Chromosome"/>
</dbReference>
<protein>
    <recommendedName>
        <fullName evidence="4">Type II toxin-antitoxin system HicA family toxin</fullName>
    </recommendedName>
</protein>
<dbReference type="RefSeq" id="WP_240983738.1">
    <property type="nucleotide sequence ID" value="NZ_CDGJ01000008.1"/>
</dbReference>
<organism evidence="1">
    <name type="scientific">Acididesulfobacillus acetoxydans</name>
    <dbReference type="NCBI Taxonomy" id="1561005"/>
    <lineage>
        <taxon>Bacteria</taxon>
        <taxon>Bacillati</taxon>
        <taxon>Bacillota</taxon>
        <taxon>Clostridia</taxon>
        <taxon>Eubacteriales</taxon>
        <taxon>Peptococcaceae</taxon>
        <taxon>Acididesulfobacillus</taxon>
    </lineage>
</organism>
<dbReference type="Proteomes" id="UP001071230">
    <property type="component" value="Unassembled WGS sequence"/>
</dbReference>
<reference evidence="1" key="2">
    <citation type="submission" date="2020-01" db="EMBL/GenBank/DDBJ databases">
        <authorList>
            <person name="Hornung B."/>
        </authorList>
    </citation>
    <scope>NUCLEOTIDE SEQUENCE</scope>
    <source>
        <strain evidence="1">PacBioINE</strain>
    </source>
</reference>
<evidence type="ECO:0008006" key="4">
    <source>
        <dbReference type="Google" id="ProtNLM"/>
    </source>
</evidence>
<gene>
    <name evidence="2" type="ORF">DEACI_0408</name>
    <name evidence="1" type="ORF">DEACI_0651</name>
</gene>